<dbReference type="EMBL" id="JBEDNQ010000001">
    <property type="protein sequence ID" value="MEQ3549506.1"/>
    <property type="molecule type" value="Genomic_DNA"/>
</dbReference>
<evidence type="ECO:0000313" key="2">
    <source>
        <dbReference type="EMBL" id="MEQ3549506.1"/>
    </source>
</evidence>
<gene>
    <name evidence="2" type="ORF">WIS52_03395</name>
</gene>
<reference evidence="2 3" key="1">
    <citation type="submission" date="2024-03" db="EMBL/GenBank/DDBJ databases">
        <title>Draft genome sequence of Pseudonocardia nematodicida JCM 31783.</title>
        <authorList>
            <person name="Butdee W."/>
            <person name="Duangmal K."/>
        </authorList>
    </citation>
    <scope>NUCLEOTIDE SEQUENCE [LARGE SCALE GENOMIC DNA]</scope>
    <source>
        <strain evidence="2 3">JCM 31783</strain>
    </source>
</reference>
<feature type="transmembrane region" description="Helical" evidence="1">
    <location>
        <begin position="12"/>
        <end position="38"/>
    </location>
</feature>
<keyword evidence="3" id="KW-1185">Reference proteome</keyword>
<sequence>MSDNSSGPALRGVCRAMVVGVVGSLVVASLFGIAALLGSAFDELQFRIVLTTLVVAAFGTTSLCHLAVVDRAVRLLGFAGLVAGIVAAVAALVLVWSEWSSALGDVWLKTFFVSTIAAVGLAHANLLLLLAARRQRVVRAGLVITLLAIAVVAVMLVVPVLTDGDVPGGDGPWWQWLGVAAIVDALGTIALPVMALLLRPGRRSSGPAGVVVTGAGDRGGRAEDAAGSAGTVRVVLDLPAELVERIDQRVVAHGSRELVVRDVLERELGSAPRG</sequence>
<feature type="transmembrane region" description="Helical" evidence="1">
    <location>
        <begin position="173"/>
        <end position="198"/>
    </location>
</feature>
<keyword evidence="1" id="KW-0812">Transmembrane</keyword>
<evidence type="ECO:0000313" key="3">
    <source>
        <dbReference type="Proteomes" id="UP001494902"/>
    </source>
</evidence>
<keyword evidence="1" id="KW-1133">Transmembrane helix</keyword>
<name>A0ABV1K4X7_9PSEU</name>
<dbReference type="RefSeq" id="WP_349296579.1">
    <property type="nucleotide sequence ID" value="NZ_JBEDNQ010000001.1"/>
</dbReference>
<dbReference type="Proteomes" id="UP001494902">
    <property type="component" value="Unassembled WGS sequence"/>
</dbReference>
<feature type="transmembrane region" description="Helical" evidence="1">
    <location>
        <begin position="108"/>
        <end position="130"/>
    </location>
</feature>
<evidence type="ECO:0000256" key="1">
    <source>
        <dbReference type="SAM" id="Phobius"/>
    </source>
</evidence>
<feature type="transmembrane region" description="Helical" evidence="1">
    <location>
        <begin position="44"/>
        <end position="68"/>
    </location>
</feature>
<accession>A0ABV1K4X7</accession>
<protein>
    <submittedName>
        <fullName evidence="2">Uncharacterized protein</fullName>
    </submittedName>
</protein>
<feature type="transmembrane region" description="Helical" evidence="1">
    <location>
        <begin position="142"/>
        <end position="161"/>
    </location>
</feature>
<organism evidence="2 3">
    <name type="scientific">Pseudonocardia nematodicida</name>
    <dbReference type="NCBI Taxonomy" id="1206997"/>
    <lineage>
        <taxon>Bacteria</taxon>
        <taxon>Bacillati</taxon>
        <taxon>Actinomycetota</taxon>
        <taxon>Actinomycetes</taxon>
        <taxon>Pseudonocardiales</taxon>
        <taxon>Pseudonocardiaceae</taxon>
        <taxon>Pseudonocardia</taxon>
    </lineage>
</organism>
<feature type="transmembrane region" description="Helical" evidence="1">
    <location>
        <begin position="75"/>
        <end position="96"/>
    </location>
</feature>
<keyword evidence="1" id="KW-0472">Membrane</keyword>
<comment type="caution">
    <text evidence="2">The sequence shown here is derived from an EMBL/GenBank/DDBJ whole genome shotgun (WGS) entry which is preliminary data.</text>
</comment>
<proteinExistence type="predicted"/>